<dbReference type="Proteomes" id="UP000027195">
    <property type="component" value="Unassembled WGS sequence"/>
</dbReference>
<name>A0A067ML14_BOTB1</name>
<accession>A0A067ML14</accession>
<feature type="compositionally biased region" description="Acidic residues" evidence="1">
    <location>
        <begin position="65"/>
        <end position="83"/>
    </location>
</feature>
<feature type="region of interest" description="Disordered" evidence="1">
    <location>
        <begin position="60"/>
        <end position="134"/>
    </location>
</feature>
<dbReference type="HOGENOM" id="CLU_1517641_0_0_1"/>
<evidence type="ECO:0000313" key="3">
    <source>
        <dbReference type="Proteomes" id="UP000027195"/>
    </source>
</evidence>
<protein>
    <submittedName>
        <fullName evidence="2">Uncharacterized protein</fullName>
    </submittedName>
</protein>
<feature type="region of interest" description="Disordered" evidence="1">
    <location>
        <begin position="1"/>
        <end position="46"/>
    </location>
</feature>
<feature type="compositionally biased region" description="Low complexity" evidence="1">
    <location>
        <begin position="111"/>
        <end position="120"/>
    </location>
</feature>
<keyword evidence="3" id="KW-1185">Reference proteome</keyword>
<gene>
    <name evidence="2" type="ORF">BOTBODRAFT_34540</name>
</gene>
<dbReference type="AlphaFoldDB" id="A0A067ML14"/>
<dbReference type="EMBL" id="KL198051">
    <property type="protein sequence ID" value="KDQ12256.1"/>
    <property type="molecule type" value="Genomic_DNA"/>
</dbReference>
<dbReference type="InParanoid" id="A0A067ML14"/>
<evidence type="ECO:0000313" key="2">
    <source>
        <dbReference type="EMBL" id="KDQ12256.1"/>
    </source>
</evidence>
<proteinExistence type="predicted"/>
<evidence type="ECO:0000256" key="1">
    <source>
        <dbReference type="SAM" id="MobiDB-lite"/>
    </source>
</evidence>
<sequence length="177" mass="19321">MPPAPPARRCATSTNTASPDRPAPYPQTSSAQTKARHGTSDTLRNGRKVLAEIEWWRIVAGQVETPEEEEEEEEEGEEEDLGIDDAVPLNDTQTQTPTHEHILRSSVLPFPGSASASPGPRRGRSAKPSLAGQISPQRLCHAQSFVLRVGRPATKRDETPPIAIDSLRHEIGVNIRI</sequence>
<organism evidence="2 3">
    <name type="scientific">Botryobasidium botryosum (strain FD-172 SS1)</name>
    <dbReference type="NCBI Taxonomy" id="930990"/>
    <lineage>
        <taxon>Eukaryota</taxon>
        <taxon>Fungi</taxon>
        <taxon>Dikarya</taxon>
        <taxon>Basidiomycota</taxon>
        <taxon>Agaricomycotina</taxon>
        <taxon>Agaricomycetes</taxon>
        <taxon>Cantharellales</taxon>
        <taxon>Botryobasidiaceae</taxon>
        <taxon>Botryobasidium</taxon>
    </lineage>
</organism>
<reference evidence="3" key="1">
    <citation type="journal article" date="2014" name="Proc. Natl. Acad. Sci. U.S.A.">
        <title>Extensive sampling of basidiomycete genomes demonstrates inadequacy of the white-rot/brown-rot paradigm for wood decay fungi.</title>
        <authorList>
            <person name="Riley R."/>
            <person name="Salamov A.A."/>
            <person name="Brown D.W."/>
            <person name="Nagy L.G."/>
            <person name="Floudas D."/>
            <person name="Held B.W."/>
            <person name="Levasseur A."/>
            <person name="Lombard V."/>
            <person name="Morin E."/>
            <person name="Otillar R."/>
            <person name="Lindquist E.A."/>
            <person name="Sun H."/>
            <person name="LaButti K.M."/>
            <person name="Schmutz J."/>
            <person name="Jabbour D."/>
            <person name="Luo H."/>
            <person name="Baker S.E."/>
            <person name="Pisabarro A.G."/>
            <person name="Walton J.D."/>
            <person name="Blanchette R.A."/>
            <person name="Henrissat B."/>
            <person name="Martin F."/>
            <person name="Cullen D."/>
            <person name="Hibbett D.S."/>
            <person name="Grigoriev I.V."/>
        </authorList>
    </citation>
    <scope>NUCLEOTIDE SEQUENCE [LARGE SCALE GENOMIC DNA]</scope>
    <source>
        <strain evidence="3">FD-172 SS1</strain>
    </source>
</reference>
<dbReference type="OrthoDB" id="3236040at2759"/>